<organism evidence="2 3">
    <name type="scientific">Rhizobium leguminosarum</name>
    <dbReference type="NCBI Taxonomy" id="384"/>
    <lineage>
        <taxon>Bacteria</taxon>
        <taxon>Pseudomonadati</taxon>
        <taxon>Pseudomonadota</taxon>
        <taxon>Alphaproteobacteria</taxon>
        <taxon>Hyphomicrobiales</taxon>
        <taxon>Rhizobiaceae</taxon>
        <taxon>Rhizobium/Agrobacterium group</taxon>
        <taxon>Rhizobium</taxon>
    </lineage>
</organism>
<dbReference type="InterPro" id="IPR005532">
    <property type="entry name" value="SUMF_dom"/>
</dbReference>
<protein>
    <recommendedName>
        <fullName evidence="1">Sulfatase-modifying factor enzyme-like domain-containing protein</fullName>
    </recommendedName>
</protein>
<dbReference type="InterPro" id="IPR042095">
    <property type="entry name" value="SUMF_sf"/>
</dbReference>
<comment type="caution">
    <text evidence="2">The sequence shown here is derived from an EMBL/GenBank/DDBJ whole genome shotgun (WGS) entry which is preliminary data.</text>
</comment>
<evidence type="ECO:0000259" key="1">
    <source>
        <dbReference type="Pfam" id="PF03781"/>
    </source>
</evidence>
<evidence type="ECO:0000313" key="3">
    <source>
        <dbReference type="Proteomes" id="UP000293652"/>
    </source>
</evidence>
<dbReference type="AlphaFoldDB" id="A0A4Q8XNU9"/>
<dbReference type="Pfam" id="PF03781">
    <property type="entry name" value="FGE-sulfatase"/>
    <property type="match status" value="1"/>
</dbReference>
<dbReference type="InterPro" id="IPR016187">
    <property type="entry name" value="CTDL_fold"/>
</dbReference>
<gene>
    <name evidence="2" type="ORF">ELI03_35320</name>
</gene>
<dbReference type="GO" id="GO:0120147">
    <property type="term" value="F:formylglycine-generating oxidase activity"/>
    <property type="evidence" value="ECO:0007669"/>
    <property type="project" value="TreeGrafter"/>
</dbReference>
<dbReference type="InterPro" id="IPR051043">
    <property type="entry name" value="Sulfatase_Mod_Factor_Kinase"/>
</dbReference>
<accession>A0A4Q8XNU9</accession>
<dbReference type="Gene3D" id="3.90.1580.10">
    <property type="entry name" value="paralog of FGE (formylglycine-generating enzyme)"/>
    <property type="match status" value="1"/>
</dbReference>
<proteinExistence type="predicted"/>
<sequence length="529" mass="58200">MRKPWLSLDLHSRRRFQVFRPVLALAALVIAGVAGPAAASDPWNPVPTADDIVFALPCDEKIVFRKIITQELAEGPSKVLDDRRLRLGSSEVQRAYLDYLRTEFIAGHFVKDKARFYLLGKYETTAAQYKSVVGSGDCQFQDDDQELPVSKVSWYDATEFTRKLTGYLLKNQNAELKAALGTADAYVRLPTEVEWEFAVRGGLAVSAADFQSERFPMEDDVKAYAWFNDPLSSAGELNPIGLLKPNPLGLYDMYGNVAEIMLEPFTLNKAGRAHGLAGGTILKGGSFQSNVNYVTSADRQEDALFDASTSEEKQRRTTGFRVAIAGLALPTGDDVNRLADEWEASSASELPANENPMTLIGRLKTSSSDLQLSNDLAAVEQAMRTELAADADKRKQLLGGLLISVGKSFADIRTRYRSFTNRTALLQAAAGGALSQQDIQALQTQLRDDQSYIQELNYFGHDMLVTIIANYDASDLDNQAKIAAAELRQRNLDGVADGVLIAAAVARELQRGNRQYTREEVLRLALNGL</sequence>
<evidence type="ECO:0000313" key="2">
    <source>
        <dbReference type="EMBL" id="TAX64121.1"/>
    </source>
</evidence>
<name>A0A4Q8XNU9_RHILE</name>
<dbReference type="SUPFAM" id="SSF56436">
    <property type="entry name" value="C-type lectin-like"/>
    <property type="match status" value="1"/>
</dbReference>
<dbReference type="EMBL" id="SIPC01000010">
    <property type="protein sequence ID" value="TAX64121.1"/>
    <property type="molecule type" value="Genomic_DNA"/>
</dbReference>
<reference evidence="2 3" key="1">
    <citation type="submission" date="2019-02" db="EMBL/GenBank/DDBJ databases">
        <title>The genomic architecture of introgression among sibling species of bacteria.</title>
        <authorList>
            <person name="Cavassim M.I.A."/>
            <person name="Moeskjaer S."/>
            <person name="Moslemi C."/>
            <person name="Fields B."/>
            <person name="Bachmann A."/>
            <person name="Vilhjalmsson B."/>
            <person name="Schierup M.H."/>
            <person name="Young J.P.W."/>
            <person name="Andersen S.U."/>
        </authorList>
    </citation>
    <scope>NUCLEOTIDE SEQUENCE [LARGE SCALE GENOMIC DNA]</scope>
    <source>
        <strain evidence="2 3">SM145A</strain>
    </source>
</reference>
<dbReference type="PANTHER" id="PTHR23150">
    <property type="entry name" value="SULFATASE MODIFYING FACTOR 1, 2"/>
    <property type="match status" value="1"/>
</dbReference>
<dbReference type="PANTHER" id="PTHR23150:SF19">
    <property type="entry name" value="FORMYLGLYCINE-GENERATING ENZYME"/>
    <property type="match status" value="1"/>
</dbReference>
<feature type="domain" description="Sulfatase-modifying factor enzyme-like" evidence="1">
    <location>
        <begin position="115"/>
        <end position="323"/>
    </location>
</feature>
<dbReference type="RefSeq" id="WP_130751287.1">
    <property type="nucleotide sequence ID" value="NZ_SIPC01000010.1"/>
</dbReference>
<dbReference type="Proteomes" id="UP000293652">
    <property type="component" value="Unassembled WGS sequence"/>
</dbReference>